<sequence>MAEKKEKNKATTRRDFLKKSGYVTGGLIGGSVLGGVIGSELWNKETDSDVATEGTQQHDQALQYFKNRANFDILSQATERIFPEDENGPGAIGLGVPYYIDHQLAGLWGINAREYRQGPFYKGEPNQGYQSQLKYHEVFDLGIEALEKYSQSTFNQRFTELEAEQQDEVLMAFDDNEVNMSVISSSLFFELLRTLTFEGAYADPLYGGNKDMQGWRMKEYPGVQLSYTDQIKSEDFIEIEPASLHDTFNT</sequence>
<reference evidence="3" key="1">
    <citation type="submission" date="2016-10" db="EMBL/GenBank/DDBJ databases">
        <authorList>
            <person name="Varghese N."/>
            <person name="Submissions S."/>
        </authorList>
    </citation>
    <scope>NUCLEOTIDE SEQUENCE [LARGE SCALE GENOMIC DNA]</scope>
    <source>
        <strain evidence="3">DSM 22530</strain>
    </source>
</reference>
<dbReference type="Pfam" id="PF13618">
    <property type="entry name" value="Gluconate_2-dh3"/>
    <property type="match status" value="1"/>
</dbReference>
<keyword evidence="1" id="KW-0812">Transmembrane</keyword>
<evidence type="ECO:0000313" key="3">
    <source>
        <dbReference type="Proteomes" id="UP000199474"/>
    </source>
</evidence>
<protein>
    <submittedName>
        <fullName evidence="2">Gluconate 2-dehydrogenase gamma chain</fullName>
    </submittedName>
</protein>
<name>A0A1I1YH18_9BACI</name>
<organism evidence="2 3">
    <name type="scientific">Lentibacillus persicus</name>
    <dbReference type="NCBI Taxonomy" id="640948"/>
    <lineage>
        <taxon>Bacteria</taxon>
        <taxon>Bacillati</taxon>
        <taxon>Bacillota</taxon>
        <taxon>Bacilli</taxon>
        <taxon>Bacillales</taxon>
        <taxon>Bacillaceae</taxon>
        <taxon>Lentibacillus</taxon>
    </lineage>
</organism>
<dbReference type="AlphaFoldDB" id="A0A1I1YH18"/>
<evidence type="ECO:0000256" key="1">
    <source>
        <dbReference type="SAM" id="Phobius"/>
    </source>
</evidence>
<gene>
    <name evidence="2" type="ORF">SAMN05216238_109177</name>
</gene>
<dbReference type="InterPro" id="IPR027056">
    <property type="entry name" value="Gluconate_2DH_su3"/>
</dbReference>
<accession>A0A1I1YH18</accession>
<keyword evidence="1" id="KW-1133">Transmembrane helix</keyword>
<dbReference type="STRING" id="640948.SAMN05216238_109177"/>
<keyword evidence="1" id="KW-0472">Membrane</keyword>
<proteinExistence type="predicted"/>
<dbReference type="EMBL" id="FOMR01000009">
    <property type="protein sequence ID" value="SFE18846.1"/>
    <property type="molecule type" value="Genomic_DNA"/>
</dbReference>
<keyword evidence="3" id="KW-1185">Reference proteome</keyword>
<dbReference type="NCBIfam" id="TIGR01409">
    <property type="entry name" value="TAT_signal_seq"/>
    <property type="match status" value="1"/>
</dbReference>
<dbReference type="InterPro" id="IPR019546">
    <property type="entry name" value="TAT_signal_bac_arc"/>
</dbReference>
<dbReference type="OrthoDB" id="8400810at2"/>
<dbReference type="Proteomes" id="UP000199474">
    <property type="component" value="Unassembled WGS sequence"/>
</dbReference>
<dbReference type="RefSeq" id="WP_090086262.1">
    <property type="nucleotide sequence ID" value="NZ_FOMR01000009.1"/>
</dbReference>
<evidence type="ECO:0000313" key="2">
    <source>
        <dbReference type="EMBL" id="SFE18846.1"/>
    </source>
</evidence>
<feature type="transmembrane region" description="Helical" evidence="1">
    <location>
        <begin position="21"/>
        <end position="42"/>
    </location>
</feature>